<proteinExistence type="predicted"/>
<dbReference type="PANTHER" id="PTHR46093:SF18">
    <property type="entry name" value="FIBRONECTIN TYPE-III DOMAIN-CONTAINING PROTEIN"/>
    <property type="match status" value="1"/>
</dbReference>
<reference evidence="5 6" key="1">
    <citation type="journal article" date="2018" name="Nat. Ecol. Evol.">
        <title>Pezizomycetes genomes reveal the molecular basis of ectomycorrhizal truffle lifestyle.</title>
        <authorList>
            <person name="Murat C."/>
            <person name="Payen T."/>
            <person name="Noel B."/>
            <person name="Kuo A."/>
            <person name="Morin E."/>
            <person name="Chen J."/>
            <person name="Kohler A."/>
            <person name="Krizsan K."/>
            <person name="Balestrini R."/>
            <person name="Da Silva C."/>
            <person name="Montanini B."/>
            <person name="Hainaut M."/>
            <person name="Levati E."/>
            <person name="Barry K.W."/>
            <person name="Belfiori B."/>
            <person name="Cichocki N."/>
            <person name="Clum A."/>
            <person name="Dockter R.B."/>
            <person name="Fauchery L."/>
            <person name="Guy J."/>
            <person name="Iotti M."/>
            <person name="Le Tacon F."/>
            <person name="Lindquist E.A."/>
            <person name="Lipzen A."/>
            <person name="Malagnac F."/>
            <person name="Mello A."/>
            <person name="Molinier V."/>
            <person name="Miyauchi S."/>
            <person name="Poulain J."/>
            <person name="Riccioni C."/>
            <person name="Rubini A."/>
            <person name="Sitrit Y."/>
            <person name="Splivallo R."/>
            <person name="Traeger S."/>
            <person name="Wang M."/>
            <person name="Zifcakova L."/>
            <person name="Wipf D."/>
            <person name="Zambonelli A."/>
            <person name="Paolocci F."/>
            <person name="Nowrousian M."/>
            <person name="Ottonello S."/>
            <person name="Baldrian P."/>
            <person name="Spatafora J.W."/>
            <person name="Henrissat B."/>
            <person name="Nagy L.G."/>
            <person name="Aury J.M."/>
            <person name="Wincker P."/>
            <person name="Grigoriev I.V."/>
            <person name="Bonfante P."/>
            <person name="Martin F.M."/>
        </authorList>
    </citation>
    <scope>NUCLEOTIDE SEQUENCE [LARGE SCALE GENOMIC DNA]</scope>
    <source>
        <strain evidence="5 6">RN42</strain>
    </source>
</reference>
<accession>A0A3N4I9B2</accession>
<protein>
    <recommendedName>
        <fullName evidence="7">Kelch repeat protein</fullName>
    </recommendedName>
</protein>
<dbReference type="EMBL" id="ML119674">
    <property type="protein sequence ID" value="RPA82036.1"/>
    <property type="molecule type" value="Genomic_DNA"/>
</dbReference>
<feature type="compositionally biased region" description="Low complexity" evidence="3">
    <location>
        <begin position="454"/>
        <end position="463"/>
    </location>
</feature>
<dbReference type="AlphaFoldDB" id="A0A3N4I9B2"/>
<feature type="region of interest" description="Disordered" evidence="3">
    <location>
        <begin position="436"/>
        <end position="473"/>
    </location>
</feature>
<organism evidence="5 6">
    <name type="scientific">Ascobolus immersus RN42</name>
    <dbReference type="NCBI Taxonomy" id="1160509"/>
    <lineage>
        <taxon>Eukaryota</taxon>
        <taxon>Fungi</taxon>
        <taxon>Dikarya</taxon>
        <taxon>Ascomycota</taxon>
        <taxon>Pezizomycotina</taxon>
        <taxon>Pezizomycetes</taxon>
        <taxon>Pezizales</taxon>
        <taxon>Ascobolaceae</taxon>
        <taxon>Ascobolus</taxon>
    </lineage>
</organism>
<evidence type="ECO:0000256" key="4">
    <source>
        <dbReference type="SAM" id="Phobius"/>
    </source>
</evidence>
<keyword evidence="4" id="KW-0812">Transmembrane</keyword>
<dbReference type="InterPro" id="IPR011043">
    <property type="entry name" value="Gal_Oxase/kelch_b-propeller"/>
</dbReference>
<keyword evidence="1" id="KW-0880">Kelch repeat</keyword>
<evidence type="ECO:0000256" key="2">
    <source>
        <dbReference type="ARBA" id="ARBA00022737"/>
    </source>
</evidence>
<name>A0A3N4I9B2_ASCIM</name>
<dbReference type="Pfam" id="PF24681">
    <property type="entry name" value="Kelch_KLHDC2_KLHL20_DRC7"/>
    <property type="match status" value="1"/>
</dbReference>
<feature type="compositionally biased region" description="Basic and acidic residues" evidence="3">
    <location>
        <begin position="436"/>
        <end position="450"/>
    </location>
</feature>
<dbReference type="Proteomes" id="UP000275078">
    <property type="component" value="Unassembled WGS sequence"/>
</dbReference>
<evidence type="ECO:0000313" key="6">
    <source>
        <dbReference type="Proteomes" id="UP000275078"/>
    </source>
</evidence>
<keyword evidence="2" id="KW-0677">Repeat</keyword>
<dbReference type="PANTHER" id="PTHR46093">
    <property type="entry name" value="ACYL-COA-BINDING DOMAIN-CONTAINING PROTEIN 5"/>
    <property type="match status" value="1"/>
</dbReference>
<evidence type="ECO:0000313" key="5">
    <source>
        <dbReference type="EMBL" id="RPA82036.1"/>
    </source>
</evidence>
<evidence type="ECO:0008006" key="7">
    <source>
        <dbReference type="Google" id="ProtNLM"/>
    </source>
</evidence>
<feature type="transmembrane region" description="Helical" evidence="4">
    <location>
        <begin position="477"/>
        <end position="500"/>
    </location>
</feature>
<dbReference type="SUPFAM" id="SSF50965">
    <property type="entry name" value="Galactose oxidase, central domain"/>
    <property type="match status" value="1"/>
</dbReference>
<feature type="region of interest" description="Disordered" evidence="3">
    <location>
        <begin position="531"/>
        <end position="554"/>
    </location>
</feature>
<dbReference type="STRING" id="1160509.A0A3N4I9B2"/>
<feature type="compositionally biased region" description="Basic and acidic residues" evidence="3">
    <location>
        <begin position="464"/>
        <end position="473"/>
    </location>
</feature>
<dbReference type="OrthoDB" id="10251809at2759"/>
<gene>
    <name evidence="5" type="ORF">BJ508DRAFT_305941</name>
</gene>
<keyword evidence="6" id="KW-1185">Reference proteome</keyword>
<dbReference type="Gene3D" id="2.120.10.80">
    <property type="entry name" value="Kelch-type beta propeller"/>
    <property type="match status" value="1"/>
</dbReference>
<keyword evidence="4" id="KW-0472">Membrane</keyword>
<evidence type="ECO:0000256" key="3">
    <source>
        <dbReference type="SAM" id="MobiDB-lite"/>
    </source>
</evidence>
<evidence type="ECO:0000256" key="1">
    <source>
        <dbReference type="ARBA" id="ARBA00022441"/>
    </source>
</evidence>
<keyword evidence="4" id="KW-1133">Transmembrane helix</keyword>
<sequence>MALVEGSRAYFPDDWCYAAETMSGITNNKMYIYGGYIRDLPNEQRANTDIIEIDFTRNSGDFSKDTTLIKRIPLNAAGNPDTVFKWGAVYAHDSNLYFSHGELTTQTNWNFDDKKWFDKKTRKDVDGTSWVYNVETEEWKTYMQAFQPSKEVPNSATRVGTGFSKKYGKGFVLGGRLEKTIIQPPQLLIQDLNKENSWKNLTTPGYLRGIEFAEVLALDNYGKEGVLAVFGGVTVEPNLSTENDNPLNRVHVFDIATEQWHIQPTAPLVEGGEIPSARTHTCAVAVPAADGTSTNIYVYGGHNNKYSKEEFKATGEVWVLSVPSFTWQLVSTDGPAFYDHTCELVDDRYLVSFGGKKDFNSYVCSNVETPLGVNLFDLHELKWTRRYEKNKDGYKVPEKLFKTLGGDEDGGATVQEPEQWESEDLAVLFPKVTRKEQVDNKKNNDNKGGKDTSSGESNSGSGSSEEKKDDDKKEVPVGAIAGGVVGGIGAIALIALIVFLMRKKRKEAEAENEKGIPPAELATSEPAAHLLYSPRPGSARSVTSPHAPLAGAYAPNLRKDDYTVRSELMGSEGSTGTMVSPPVGTMMSSTTSGYTSNTYQPSAIDSTVGRSEADGTMRRELEGDTAQNVNIYEYTPTERRENCTNDLANQLLLRKRHVSRLLVDGLSYGFALRRLHGRRYDAISQSEQKIRLMSSKTASTKIRK</sequence>
<dbReference type="InterPro" id="IPR015915">
    <property type="entry name" value="Kelch-typ_b-propeller"/>
</dbReference>